<comment type="caution">
    <text evidence="1">The sequence shown here is derived from an EMBL/GenBank/DDBJ whole genome shotgun (WGS) entry which is preliminary data.</text>
</comment>
<protein>
    <submittedName>
        <fullName evidence="1">Uncharacterized protein</fullName>
    </submittedName>
</protein>
<gene>
    <name evidence="1" type="ORF">S12H4_14129</name>
</gene>
<proteinExistence type="predicted"/>
<sequence>KYLFHVFKLVIDFENNKYVRLIINNTTYDLSSYNLYVDDAVGEKYANALISLRSRKDYNDVMYVDNVIFTQNEL</sequence>
<feature type="non-terminal residue" evidence="1">
    <location>
        <position position="1"/>
    </location>
</feature>
<reference evidence="1" key="1">
    <citation type="journal article" date="2014" name="Front. Microbiol.">
        <title>High frequency of phylogenetically diverse reductive dehalogenase-homologous genes in deep subseafloor sedimentary metagenomes.</title>
        <authorList>
            <person name="Kawai M."/>
            <person name="Futagami T."/>
            <person name="Toyoda A."/>
            <person name="Takaki Y."/>
            <person name="Nishi S."/>
            <person name="Hori S."/>
            <person name="Arai W."/>
            <person name="Tsubouchi T."/>
            <person name="Morono Y."/>
            <person name="Uchiyama I."/>
            <person name="Ito T."/>
            <person name="Fujiyama A."/>
            <person name="Inagaki F."/>
            <person name="Takami H."/>
        </authorList>
    </citation>
    <scope>NUCLEOTIDE SEQUENCE</scope>
    <source>
        <strain evidence="1">Expedition CK06-06</strain>
    </source>
</reference>
<organism evidence="1">
    <name type="scientific">marine sediment metagenome</name>
    <dbReference type="NCBI Taxonomy" id="412755"/>
    <lineage>
        <taxon>unclassified sequences</taxon>
        <taxon>metagenomes</taxon>
        <taxon>ecological metagenomes</taxon>
    </lineage>
</organism>
<evidence type="ECO:0000313" key="1">
    <source>
        <dbReference type="EMBL" id="GAI79944.1"/>
    </source>
</evidence>
<name>X1TIT0_9ZZZZ</name>
<dbReference type="AlphaFoldDB" id="X1TIT0"/>
<accession>X1TIT0</accession>
<dbReference type="EMBL" id="BARW01006728">
    <property type="protein sequence ID" value="GAI79944.1"/>
    <property type="molecule type" value="Genomic_DNA"/>
</dbReference>